<accession>A0A811MTV6</accession>
<dbReference type="FunFam" id="3.30.40.10:FF:000444">
    <property type="entry name" value="Nitric oxide synthase-interacting protein"/>
    <property type="match status" value="1"/>
</dbReference>
<dbReference type="GO" id="GO:0005509">
    <property type="term" value="F:calcium ion binding"/>
    <property type="evidence" value="ECO:0007669"/>
    <property type="project" value="InterPro"/>
</dbReference>
<dbReference type="PANTHER" id="PTHR13063">
    <property type="entry name" value="ENOS INTERACTING PROTEIN"/>
    <property type="match status" value="1"/>
</dbReference>
<feature type="domain" description="RING-type" evidence="6">
    <location>
        <begin position="214"/>
        <end position="256"/>
    </location>
</feature>
<keyword evidence="4" id="KW-0479">Metal-binding</keyword>
<organism evidence="7 8">
    <name type="scientific">Miscanthus lutarioriparius</name>
    <dbReference type="NCBI Taxonomy" id="422564"/>
    <lineage>
        <taxon>Eukaryota</taxon>
        <taxon>Viridiplantae</taxon>
        <taxon>Streptophyta</taxon>
        <taxon>Embryophyta</taxon>
        <taxon>Tracheophyta</taxon>
        <taxon>Spermatophyta</taxon>
        <taxon>Magnoliopsida</taxon>
        <taxon>Liliopsida</taxon>
        <taxon>Poales</taxon>
        <taxon>Poaceae</taxon>
        <taxon>PACMAD clade</taxon>
        <taxon>Panicoideae</taxon>
        <taxon>Andropogonodae</taxon>
        <taxon>Andropogoneae</taxon>
        <taxon>Saccharinae</taxon>
        <taxon>Miscanthus</taxon>
    </lineage>
</organism>
<dbReference type="GO" id="GO:0005634">
    <property type="term" value="C:nucleus"/>
    <property type="evidence" value="ECO:0007669"/>
    <property type="project" value="UniProtKB-SubCell"/>
</dbReference>
<dbReference type="GO" id="GO:0009654">
    <property type="term" value="C:photosystem II oxygen evolving complex"/>
    <property type="evidence" value="ECO:0007669"/>
    <property type="project" value="InterPro"/>
</dbReference>
<name>A0A811MTV6_9POAL</name>
<dbReference type="InterPro" id="IPR002683">
    <property type="entry name" value="PsbP_C"/>
</dbReference>
<dbReference type="FunFam" id="3.30.40.10:FF:000330">
    <property type="entry name" value="nitric oxide synthase-interacting protein-like"/>
    <property type="match status" value="1"/>
</dbReference>
<dbReference type="Pfam" id="PF01789">
    <property type="entry name" value="PsbP"/>
    <property type="match status" value="1"/>
</dbReference>
<gene>
    <name evidence="7" type="ORF">NCGR_LOCUS6721</name>
</gene>
<dbReference type="OrthoDB" id="116827at2759"/>
<dbReference type="GO" id="GO:0008270">
    <property type="term" value="F:zinc ion binding"/>
    <property type="evidence" value="ECO:0007669"/>
    <property type="project" value="UniProtKB-KW"/>
</dbReference>
<evidence type="ECO:0000259" key="6">
    <source>
        <dbReference type="PROSITE" id="PS50089"/>
    </source>
</evidence>
<dbReference type="Pfam" id="PF04641">
    <property type="entry name" value="Rtf2"/>
    <property type="match status" value="1"/>
</dbReference>
<keyword evidence="8" id="KW-1185">Reference proteome</keyword>
<keyword evidence="5" id="KW-0175">Coiled coil</keyword>
<dbReference type="Gene3D" id="3.30.40.10">
    <property type="entry name" value="Zinc/RING finger domain, C3HC4 (zinc finger)"/>
    <property type="match status" value="2"/>
</dbReference>
<evidence type="ECO:0000256" key="4">
    <source>
        <dbReference type="PROSITE-ProRule" id="PRU00175"/>
    </source>
</evidence>
<dbReference type="InterPro" id="IPR001841">
    <property type="entry name" value="Znf_RING"/>
</dbReference>
<dbReference type="SMART" id="SM00184">
    <property type="entry name" value="RING"/>
    <property type="match status" value="2"/>
</dbReference>
<dbReference type="InterPro" id="IPR013083">
    <property type="entry name" value="Znf_RING/FYVE/PHD"/>
</dbReference>
<keyword evidence="4" id="KW-0863">Zinc-finger</keyword>
<evidence type="ECO:0000256" key="1">
    <source>
        <dbReference type="ARBA" id="ARBA00004123"/>
    </source>
</evidence>
<keyword evidence="4" id="KW-0862">Zinc</keyword>
<dbReference type="NCBIfam" id="NF040946">
    <property type="entry name" value="PSII_PsbP"/>
    <property type="match status" value="1"/>
</dbReference>
<comment type="subcellular location">
    <subcellularLocation>
        <location evidence="1">Nucleus</location>
    </subcellularLocation>
</comment>
<proteinExistence type="inferred from homology"/>
<evidence type="ECO:0000256" key="2">
    <source>
        <dbReference type="ARBA" id="ARBA00008126"/>
    </source>
</evidence>
<dbReference type="InterPro" id="IPR016818">
    <property type="entry name" value="NOSIP"/>
</dbReference>
<reference evidence="7" key="1">
    <citation type="submission" date="2020-10" db="EMBL/GenBank/DDBJ databases">
        <authorList>
            <person name="Han B."/>
            <person name="Lu T."/>
            <person name="Zhao Q."/>
            <person name="Huang X."/>
            <person name="Zhao Y."/>
        </authorList>
    </citation>
    <scope>NUCLEOTIDE SEQUENCE</scope>
</reference>
<dbReference type="GO" id="GO:0061630">
    <property type="term" value="F:ubiquitin protein ligase activity"/>
    <property type="evidence" value="ECO:0007669"/>
    <property type="project" value="InterPro"/>
</dbReference>
<comment type="similarity">
    <text evidence="2">Belongs to the NOSIP family.</text>
</comment>
<keyword evidence="3" id="KW-0539">Nucleus</keyword>
<dbReference type="SUPFAM" id="SSF57850">
    <property type="entry name" value="RING/U-box"/>
    <property type="match status" value="2"/>
</dbReference>
<sequence>MPQRHSKNNNDLAFFTYEEKRKLGYGTQRERLGKDSIKPFDACCLCLKPLIDPLCCPKGHTFCKECILECLLAQKKDIKRKLAAHEAQKKQEKEEEEEKLILQKAKELDAFDQQNHGAVPQYHDRSGSQDKNGFHGANSVKVTSFEEEALRNMKAFWLPSATPEATVKVDAPSTDTVCPEGQEKLKLKSLFPISFTEENADQKSKKAVEKSYMCPSCKSTLTNTMSLVAVSTCGHVFCKKCSDKFLVKDKACLECSKPFKERNLVPLEKGGTGFAAHDERLEARDFKHLGEMASLQNLICSVSKQVCAQAPSHCFLEFTYFPAVLRSNSLNPGADFQLVVPNCAVTAKLNGNPPSVVAASSKEGSLNDSKVTKRRLALFGAGALATGLLKTSSAFAEEVPKNYKSYVDAKDGYSYLYPSEWRDFDFLGHDSAFKDKNFALQCVRVGFIPTEKTDIRDLGPMDEAIFNLVNNVYAAPNQIPSVYDMQERTVDGKNYWTFEYDLEAPGYGVSAFATVAIGNGRYYTLIVTANERRWSRLRNRLKVVADSFKISDLTA</sequence>
<evidence type="ECO:0000256" key="5">
    <source>
        <dbReference type="SAM" id="Coils"/>
    </source>
</evidence>
<evidence type="ECO:0000313" key="8">
    <source>
        <dbReference type="Proteomes" id="UP000604825"/>
    </source>
</evidence>
<dbReference type="InterPro" id="IPR016123">
    <property type="entry name" value="Mog1/PsbP_a/b/a-sand"/>
</dbReference>
<evidence type="ECO:0000256" key="3">
    <source>
        <dbReference type="ARBA" id="ARBA00023242"/>
    </source>
</evidence>
<protein>
    <recommendedName>
        <fullName evidence="6">RING-type domain-containing protein</fullName>
    </recommendedName>
</protein>
<dbReference type="InterPro" id="IPR031790">
    <property type="entry name" value="Znf-NOSIP"/>
</dbReference>
<dbReference type="EMBL" id="CAJGYO010000002">
    <property type="protein sequence ID" value="CAD6210665.1"/>
    <property type="molecule type" value="Genomic_DNA"/>
</dbReference>
<dbReference type="GO" id="GO:0019898">
    <property type="term" value="C:extrinsic component of membrane"/>
    <property type="evidence" value="ECO:0007669"/>
    <property type="project" value="InterPro"/>
</dbReference>
<dbReference type="Gene3D" id="3.40.1000.10">
    <property type="entry name" value="Mog1/PsbP, alpha/beta/alpha sandwich"/>
    <property type="match status" value="1"/>
</dbReference>
<evidence type="ECO:0000313" key="7">
    <source>
        <dbReference type="EMBL" id="CAD6210665.1"/>
    </source>
</evidence>
<dbReference type="Proteomes" id="UP000604825">
    <property type="component" value="Unassembled WGS sequence"/>
</dbReference>
<dbReference type="PANTHER" id="PTHR13063:SF10">
    <property type="entry name" value="NITRIC OXIDE SYNTHASE-INTERACTING PROTEIN"/>
    <property type="match status" value="1"/>
</dbReference>
<dbReference type="SUPFAM" id="SSF55724">
    <property type="entry name" value="Mog1p/PsbP-like"/>
    <property type="match status" value="1"/>
</dbReference>
<dbReference type="Pfam" id="PF15906">
    <property type="entry name" value="zf-NOSIP"/>
    <property type="match status" value="1"/>
</dbReference>
<comment type="caution">
    <text evidence="7">The sequence shown here is derived from an EMBL/GenBank/DDBJ whole genome shotgun (WGS) entry which is preliminary data.</text>
</comment>
<dbReference type="GO" id="GO:0015979">
    <property type="term" value="P:photosynthesis"/>
    <property type="evidence" value="ECO:0007669"/>
    <property type="project" value="InterPro"/>
</dbReference>
<dbReference type="AlphaFoldDB" id="A0A811MTV6"/>
<feature type="coiled-coil region" evidence="5">
    <location>
        <begin position="68"/>
        <end position="106"/>
    </location>
</feature>
<dbReference type="PROSITE" id="PS50089">
    <property type="entry name" value="ZF_RING_2"/>
    <property type="match status" value="1"/>
</dbReference>